<name>A0AAD3CLQ7_9STRA</name>
<organism evidence="1 2">
    <name type="scientific">Chaetoceros tenuissimus</name>
    <dbReference type="NCBI Taxonomy" id="426638"/>
    <lineage>
        <taxon>Eukaryota</taxon>
        <taxon>Sar</taxon>
        <taxon>Stramenopiles</taxon>
        <taxon>Ochrophyta</taxon>
        <taxon>Bacillariophyta</taxon>
        <taxon>Coscinodiscophyceae</taxon>
        <taxon>Chaetocerotophycidae</taxon>
        <taxon>Chaetocerotales</taxon>
        <taxon>Chaetocerotaceae</taxon>
        <taxon>Chaetoceros</taxon>
    </lineage>
</organism>
<dbReference type="EMBL" id="BLLK01000023">
    <property type="protein sequence ID" value="GFH47380.1"/>
    <property type="molecule type" value="Genomic_DNA"/>
</dbReference>
<comment type="caution">
    <text evidence="1">The sequence shown here is derived from an EMBL/GenBank/DDBJ whole genome shotgun (WGS) entry which is preliminary data.</text>
</comment>
<dbReference type="AlphaFoldDB" id="A0AAD3CLQ7"/>
<keyword evidence="2" id="KW-1185">Reference proteome</keyword>
<proteinExistence type="predicted"/>
<sequence>MSVPEYNPMKHMEAQFLMQRLMNKWNLLDTCPDTGEYTYGTDERRKYLRDMTPFAVGYCNPYGEDDREHFSNVFYELLPSEQKNFLRICHESLQGNRPIYEIEIENLFRERPELLYIDETQQESKQNGKKSYRDGSERYPFLSLEEARTVSSCEELHLKCKSTCIKKKCPVPNCDAELCAEHGTGFVYLSEDEEHYLPRRSDKCFDCDTMFCENHFAIRLRKCPACVKLDEVIGCDIHFLCKGKCGQICGKINEDGDYDEHGQEPKCELICCKRCLEEDHACFIDEYPDIYDY</sequence>
<accession>A0AAD3CLQ7</accession>
<evidence type="ECO:0000313" key="1">
    <source>
        <dbReference type="EMBL" id="GFH47380.1"/>
    </source>
</evidence>
<evidence type="ECO:0000313" key="2">
    <source>
        <dbReference type="Proteomes" id="UP001054902"/>
    </source>
</evidence>
<gene>
    <name evidence="1" type="ORF">CTEN210_03855</name>
</gene>
<protein>
    <submittedName>
        <fullName evidence="1">Uncharacterized protein</fullName>
    </submittedName>
</protein>
<reference evidence="1 2" key="1">
    <citation type="journal article" date="2021" name="Sci. Rep.">
        <title>The genome of the diatom Chaetoceros tenuissimus carries an ancient integrated fragment of an extant virus.</title>
        <authorList>
            <person name="Hongo Y."/>
            <person name="Kimura K."/>
            <person name="Takaki Y."/>
            <person name="Yoshida Y."/>
            <person name="Baba S."/>
            <person name="Kobayashi G."/>
            <person name="Nagasaki K."/>
            <person name="Hano T."/>
            <person name="Tomaru Y."/>
        </authorList>
    </citation>
    <scope>NUCLEOTIDE SEQUENCE [LARGE SCALE GENOMIC DNA]</scope>
    <source>
        <strain evidence="1 2">NIES-3715</strain>
    </source>
</reference>
<dbReference type="Proteomes" id="UP001054902">
    <property type="component" value="Unassembled WGS sequence"/>
</dbReference>